<keyword evidence="1" id="KW-0175">Coiled coil</keyword>
<feature type="region of interest" description="Disordered" evidence="2">
    <location>
        <begin position="375"/>
        <end position="461"/>
    </location>
</feature>
<organism evidence="4 5">
    <name type="scientific">Pinctada imbricata</name>
    <name type="common">Atlantic pearl-oyster</name>
    <name type="synonym">Pinctada martensii</name>
    <dbReference type="NCBI Taxonomy" id="66713"/>
    <lineage>
        <taxon>Eukaryota</taxon>
        <taxon>Metazoa</taxon>
        <taxon>Spiralia</taxon>
        <taxon>Lophotrochozoa</taxon>
        <taxon>Mollusca</taxon>
        <taxon>Bivalvia</taxon>
        <taxon>Autobranchia</taxon>
        <taxon>Pteriomorphia</taxon>
        <taxon>Pterioida</taxon>
        <taxon>Pterioidea</taxon>
        <taxon>Pteriidae</taxon>
        <taxon>Pinctada</taxon>
    </lineage>
</organism>
<feature type="compositionally biased region" description="Polar residues" evidence="2">
    <location>
        <begin position="261"/>
        <end position="276"/>
    </location>
</feature>
<feature type="compositionally biased region" description="Polar residues" evidence="2">
    <location>
        <begin position="134"/>
        <end position="154"/>
    </location>
</feature>
<protein>
    <recommendedName>
        <fullName evidence="6">Shugoshin C-terminal domain-containing protein</fullName>
    </recommendedName>
</protein>
<feature type="compositionally biased region" description="Basic and acidic residues" evidence="2">
    <location>
        <begin position="160"/>
        <end position="169"/>
    </location>
</feature>
<evidence type="ECO:0000313" key="5">
    <source>
        <dbReference type="Proteomes" id="UP001186944"/>
    </source>
</evidence>
<name>A0AA89C888_PINIB</name>
<proteinExistence type="predicted"/>
<feature type="compositionally biased region" description="Basic and acidic residues" evidence="2">
    <location>
        <begin position="204"/>
        <end position="213"/>
    </location>
</feature>
<keyword evidence="3" id="KW-0732">Signal</keyword>
<feature type="compositionally biased region" description="Low complexity" evidence="2">
    <location>
        <begin position="223"/>
        <end position="249"/>
    </location>
</feature>
<sequence length="527" mass="58459">MPCLKVRYILMIHTLLLYGNKTGIALPMCIGEEGVMAAGPTMKATELLRCSDSEFDQSIRQLGMKGLLDTISVLQKEMSREQENFNSLSSELSSLKRNSQQYKQIQREMTASQSKLTSLMNRSMKCFQQQGNQHINKGETTPATTDKDSSSSGVQRRHSARVDGKETDSVKSPIITSQAKSTPNITSEISVKPVLSKPVNNSQEMDKSDDKKVKMTSSINIKPQMSSSQPSVVSASKNTSSSNDHSASKSSILTVNMNSAAKNSTPQSITPSQKAAENNKDKTQNKDSSISHSSMQNGEEKRHSSSIQVIPAVSETTKQTNAADRKNEKETTTTKTSVQKTETPTVVYQGNRPYLVDQNLAQNRETMLDQIRNFQKKTDSQPKVVLQQDKEQKKVYDSSPSVKDNKDGISEVKSENVDSGAEDGSSEPSPDSEKFVSKFTFPQKPKRDPVKLEEKRKARNSDLPVQEEIILQNECEELQTEKAGKKLGFVRDRVGDVNLYSFLIPQNSTLLPFFNDTALQSLTTHLQ</sequence>
<feature type="compositionally biased region" description="Basic and acidic residues" evidence="2">
    <location>
        <begin position="323"/>
        <end position="332"/>
    </location>
</feature>
<evidence type="ECO:0008006" key="6">
    <source>
        <dbReference type="Google" id="ProtNLM"/>
    </source>
</evidence>
<dbReference type="Proteomes" id="UP001186944">
    <property type="component" value="Unassembled WGS sequence"/>
</dbReference>
<feature type="coiled-coil region" evidence="1">
    <location>
        <begin position="64"/>
        <end position="122"/>
    </location>
</feature>
<feature type="compositionally biased region" description="Low complexity" evidence="2">
    <location>
        <begin position="333"/>
        <end position="345"/>
    </location>
</feature>
<reference evidence="4" key="1">
    <citation type="submission" date="2019-08" db="EMBL/GenBank/DDBJ databases">
        <title>The improved chromosome-level genome for the pearl oyster Pinctada fucata martensii using PacBio sequencing and Hi-C.</title>
        <authorList>
            <person name="Zheng Z."/>
        </authorList>
    </citation>
    <scope>NUCLEOTIDE SEQUENCE</scope>
    <source>
        <strain evidence="4">ZZ-2019</strain>
        <tissue evidence="4">Adductor muscle</tissue>
    </source>
</reference>
<feature type="signal peptide" evidence="3">
    <location>
        <begin position="1"/>
        <end position="25"/>
    </location>
</feature>
<feature type="chain" id="PRO_5041684300" description="Shugoshin C-terminal domain-containing protein" evidence="3">
    <location>
        <begin position="26"/>
        <end position="527"/>
    </location>
</feature>
<gene>
    <name evidence="4" type="ORF">FSP39_019920</name>
</gene>
<accession>A0AA89C888</accession>
<feature type="compositionally biased region" description="Basic and acidic residues" evidence="2">
    <location>
        <begin position="403"/>
        <end position="416"/>
    </location>
</feature>
<feature type="compositionally biased region" description="Basic and acidic residues" evidence="2">
    <location>
        <begin position="445"/>
        <end position="460"/>
    </location>
</feature>
<keyword evidence="5" id="KW-1185">Reference proteome</keyword>
<feature type="region of interest" description="Disordered" evidence="2">
    <location>
        <begin position="134"/>
        <end position="249"/>
    </location>
</feature>
<evidence type="ECO:0000256" key="3">
    <source>
        <dbReference type="SAM" id="SignalP"/>
    </source>
</evidence>
<feature type="compositionally biased region" description="Polar residues" evidence="2">
    <location>
        <begin position="174"/>
        <end position="189"/>
    </location>
</feature>
<evidence type="ECO:0000256" key="2">
    <source>
        <dbReference type="SAM" id="MobiDB-lite"/>
    </source>
</evidence>
<feature type="region of interest" description="Disordered" evidence="2">
    <location>
        <begin position="261"/>
        <end position="346"/>
    </location>
</feature>
<evidence type="ECO:0000256" key="1">
    <source>
        <dbReference type="SAM" id="Coils"/>
    </source>
</evidence>
<feature type="compositionally biased region" description="Polar residues" evidence="2">
    <location>
        <begin position="286"/>
        <end position="297"/>
    </location>
</feature>
<evidence type="ECO:0000313" key="4">
    <source>
        <dbReference type="EMBL" id="KAK3103533.1"/>
    </source>
</evidence>
<comment type="caution">
    <text evidence="4">The sequence shown here is derived from an EMBL/GenBank/DDBJ whole genome shotgun (WGS) entry which is preliminary data.</text>
</comment>
<dbReference type="EMBL" id="VSWD01000005">
    <property type="protein sequence ID" value="KAK3103533.1"/>
    <property type="molecule type" value="Genomic_DNA"/>
</dbReference>
<dbReference type="AlphaFoldDB" id="A0AA89C888"/>